<dbReference type="Gene3D" id="3.30.450.20">
    <property type="entry name" value="PAS domain"/>
    <property type="match status" value="1"/>
</dbReference>
<dbReference type="PANTHER" id="PTHR45138">
    <property type="entry name" value="REGULATORY COMPONENTS OF SENSORY TRANSDUCTION SYSTEM"/>
    <property type="match status" value="1"/>
</dbReference>
<dbReference type="GO" id="GO:0005886">
    <property type="term" value="C:plasma membrane"/>
    <property type="evidence" value="ECO:0007669"/>
    <property type="project" value="UniProtKB-SubCell"/>
</dbReference>
<feature type="transmembrane region" description="Helical" evidence="7">
    <location>
        <begin position="217"/>
        <end position="250"/>
    </location>
</feature>
<dbReference type="EC" id="2.7.7.65" evidence="2"/>
<dbReference type="Pfam" id="PF05231">
    <property type="entry name" value="MASE1"/>
    <property type="match status" value="1"/>
</dbReference>
<dbReference type="PANTHER" id="PTHR45138:SF24">
    <property type="entry name" value="DIGUANYLATE CYCLASE DGCC-RELATED"/>
    <property type="match status" value="1"/>
</dbReference>
<dbReference type="EMBL" id="QQWO01000013">
    <property type="protein sequence ID" value="RSV01192.1"/>
    <property type="molecule type" value="Genomic_DNA"/>
</dbReference>
<dbReference type="PROSITE" id="PS50113">
    <property type="entry name" value="PAC"/>
    <property type="match status" value="1"/>
</dbReference>
<dbReference type="GeneID" id="44132638"/>
<dbReference type="InterPro" id="IPR043128">
    <property type="entry name" value="Rev_trsase/Diguanyl_cyclase"/>
</dbReference>
<dbReference type="EMBL" id="CP018820">
    <property type="protein sequence ID" value="APR52503.1"/>
    <property type="molecule type" value="Genomic_DNA"/>
</dbReference>
<reference evidence="13" key="2">
    <citation type="submission" date="2016-12" db="EMBL/GenBank/DDBJ databases">
        <title>Whole genome sequencing of Sphingomonas sp. ABOJV.</title>
        <authorList>
            <person name="Conlan S."/>
            <person name="Thomas P.J."/>
            <person name="Mullikin J."/>
            <person name="Palmore T.N."/>
            <person name="Frank K.M."/>
            <person name="Segre J.A."/>
        </authorList>
    </citation>
    <scope>NUCLEOTIDE SEQUENCE [LARGE SCALE GENOMIC DNA]</scope>
    <source>
        <strain evidence="13">ABOJV</strain>
    </source>
</reference>
<keyword evidence="4 7" id="KW-0812">Transmembrane</keyword>
<dbReference type="SMART" id="SM00267">
    <property type="entry name" value="GGDEF"/>
    <property type="match status" value="1"/>
</dbReference>
<dbReference type="Pfam" id="PF08447">
    <property type="entry name" value="PAS_3"/>
    <property type="match status" value="1"/>
</dbReference>
<dbReference type="NCBIfam" id="TIGR00229">
    <property type="entry name" value="sensory_box"/>
    <property type="match status" value="1"/>
</dbReference>
<evidence type="ECO:0000313" key="13">
    <source>
        <dbReference type="Proteomes" id="UP000185161"/>
    </source>
</evidence>
<feature type="transmembrane region" description="Helical" evidence="7">
    <location>
        <begin position="12"/>
        <end position="31"/>
    </location>
</feature>
<evidence type="ECO:0000259" key="9">
    <source>
        <dbReference type="PROSITE" id="PS50113"/>
    </source>
</evidence>
<feature type="domain" description="GGDEF" evidence="10">
    <location>
        <begin position="459"/>
        <end position="591"/>
    </location>
</feature>
<evidence type="ECO:0000256" key="5">
    <source>
        <dbReference type="ARBA" id="ARBA00022989"/>
    </source>
</evidence>
<dbReference type="CDD" id="cd00130">
    <property type="entry name" value="PAS"/>
    <property type="match status" value="1"/>
</dbReference>
<feature type="transmembrane region" description="Helical" evidence="7">
    <location>
        <begin position="87"/>
        <end position="107"/>
    </location>
</feature>
<keyword evidence="13" id="KW-1185">Reference proteome</keyword>
<dbReference type="Pfam" id="PF00990">
    <property type="entry name" value="GGDEF"/>
    <property type="match status" value="1"/>
</dbReference>
<dbReference type="InterPro" id="IPR007895">
    <property type="entry name" value="MASE1"/>
</dbReference>
<comment type="subcellular location">
    <subcellularLocation>
        <location evidence="1">Cell membrane</location>
        <topology evidence="1">Multi-pass membrane protein</topology>
    </subcellularLocation>
</comment>
<feature type="transmembrane region" description="Helical" evidence="7">
    <location>
        <begin position="157"/>
        <end position="182"/>
    </location>
</feature>
<reference evidence="11" key="1">
    <citation type="submission" date="2016-12" db="EMBL/GenBank/DDBJ databases">
        <title>Whole genome sequencing of Sphingomonas koreensis.</title>
        <authorList>
            <person name="Conlan S."/>
            <person name="Thomas P.J."/>
            <person name="Mullikin J."/>
            <person name="Palmore T.N."/>
            <person name="Frank K.M."/>
            <person name="Segre J.A."/>
        </authorList>
    </citation>
    <scope>NUCLEOTIDE SEQUENCE</scope>
    <source>
        <strain evidence="11">ABOJV</strain>
    </source>
</reference>
<feature type="transmembrane region" description="Helical" evidence="7">
    <location>
        <begin position="271"/>
        <end position="291"/>
    </location>
</feature>
<accession>A0A1L6J995</accession>
<name>A0A1L6J995_9SPHN</name>
<dbReference type="KEGG" id="skr:BRX40_08715"/>
<dbReference type="InterPro" id="IPR035965">
    <property type="entry name" value="PAS-like_dom_sf"/>
</dbReference>
<dbReference type="PROSITE" id="PS50887">
    <property type="entry name" value="GGDEF"/>
    <property type="match status" value="1"/>
</dbReference>
<dbReference type="FunFam" id="3.30.70.270:FF:000001">
    <property type="entry name" value="Diguanylate cyclase domain protein"/>
    <property type="match status" value="1"/>
</dbReference>
<evidence type="ECO:0000313" key="14">
    <source>
        <dbReference type="Proteomes" id="UP000286681"/>
    </source>
</evidence>
<evidence type="ECO:0000256" key="2">
    <source>
        <dbReference type="ARBA" id="ARBA00012528"/>
    </source>
</evidence>
<organism evidence="11 13">
    <name type="scientific">Sphingomonas koreensis</name>
    <dbReference type="NCBI Taxonomy" id="93064"/>
    <lineage>
        <taxon>Bacteria</taxon>
        <taxon>Pseudomonadati</taxon>
        <taxon>Pseudomonadota</taxon>
        <taxon>Alphaproteobacteria</taxon>
        <taxon>Sphingomonadales</taxon>
        <taxon>Sphingomonadaceae</taxon>
        <taxon>Sphingomonas</taxon>
    </lineage>
</organism>
<evidence type="ECO:0000259" key="8">
    <source>
        <dbReference type="PROSITE" id="PS50112"/>
    </source>
</evidence>
<protein>
    <recommendedName>
        <fullName evidence="2">diguanylate cyclase</fullName>
        <ecNumber evidence="2">2.7.7.65</ecNumber>
    </recommendedName>
</protein>
<evidence type="ECO:0000256" key="4">
    <source>
        <dbReference type="ARBA" id="ARBA00022692"/>
    </source>
</evidence>
<dbReference type="NCBIfam" id="TIGR00254">
    <property type="entry name" value="GGDEF"/>
    <property type="match status" value="1"/>
</dbReference>
<gene>
    <name evidence="11" type="ORF">BRX40_08715</name>
    <name evidence="12" type="ORF">CA257_15375</name>
</gene>
<dbReference type="GO" id="GO:0052621">
    <property type="term" value="F:diguanylate cyclase activity"/>
    <property type="evidence" value="ECO:0007669"/>
    <property type="project" value="UniProtKB-EC"/>
</dbReference>
<dbReference type="Gene3D" id="3.30.70.270">
    <property type="match status" value="1"/>
</dbReference>
<evidence type="ECO:0000256" key="3">
    <source>
        <dbReference type="ARBA" id="ARBA00022475"/>
    </source>
</evidence>
<keyword evidence="3" id="KW-1003">Cell membrane</keyword>
<dbReference type="AlphaFoldDB" id="A0A1L6J995"/>
<evidence type="ECO:0000256" key="6">
    <source>
        <dbReference type="ARBA" id="ARBA00023136"/>
    </source>
</evidence>
<evidence type="ECO:0000259" key="10">
    <source>
        <dbReference type="PROSITE" id="PS50887"/>
    </source>
</evidence>
<dbReference type="InterPro" id="IPR029787">
    <property type="entry name" value="Nucleotide_cyclase"/>
</dbReference>
<dbReference type="Proteomes" id="UP000185161">
    <property type="component" value="Chromosome"/>
</dbReference>
<feature type="domain" description="PAS" evidence="8">
    <location>
        <begin position="303"/>
        <end position="373"/>
    </location>
</feature>
<dbReference type="RefSeq" id="WP_075151336.1">
    <property type="nucleotide sequence ID" value="NZ_CP018820.1"/>
</dbReference>
<keyword evidence="6 7" id="KW-0472">Membrane</keyword>
<dbReference type="STRING" id="93064.BRX40_08715"/>
<sequence>MLEFARPGRSTLIAGGVGAAYFMLALAAISFTRLSDNVALLWLANAPLLAALCTRPVREHRQLLLVTALASGLATMVISPFSPLAPIFILANIGEVALGWYLLRYLGQARGVFLRLRSIPAFALSAGFIAPAASGSIAGITLWLAHGTEPAFTWANWMIGHGLGILIATPVALLVLGGRTYWEGLTRRRDVTRLILVMTGTIAVVTATFAQTRLPLLFLPILPAIIATAMFRFAGAALSVFAITTIGAIFTMAGHGPVELVIGSQALHLQFFQFYLGIVFLIVLPFATLMAENRRLADAVAASEARYRMIADHASDAMLTLDPSGTIRFASPSVRELTGFEPLALIGRNALSLIAEEDREHVRTVHQTAIATPESAHRVEYRGLTATGTTRWFETTARAVAKEDGRVASIVSVVRDLSQYKAREADLERQAATDPMTGVLNRRAFERRLSENASREFGHVGTLAVLDLDHFKGVNDRLGHAAGDAALLSFADLMRANLRSEDAIARLGGEEFAILFPTLSAPAALATCERLRRALERTDIAAAEGNFRVTVSIGLAPMQPGIHADELMRRADAALYRAKSAGRNRTVLADG</sequence>
<feature type="domain" description="PAC" evidence="9">
    <location>
        <begin position="377"/>
        <end position="429"/>
    </location>
</feature>
<dbReference type="InterPro" id="IPR000160">
    <property type="entry name" value="GGDEF_dom"/>
</dbReference>
<dbReference type="Proteomes" id="UP000286681">
    <property type="component" value="Unassembled WGS sequence"/>
</dbReference>
<evidence type="ECO:0000313" key="11">
    <source>
        <dbReference type="EMBL" id="APR52503.1"/>
    </source>
</evidence>
<dbReference type="InterPro" id="IPR013655">
    <property type="entry name" value="PAS_fold_3"/>
</dbReference>
<keyword evidence="5 7" id="KW-1133">Transmembrane helix</keyword>
<evidence type="ECO:0000313" key="12">
    <source>
        <dbReference type="EMBL" id="RSV01192.1"/>
    </source>
</evidence>
<dbReference type="InterPro" id="IPR001610">
    <property type="entry name" value="PAC"/>
</dbReference>
<evidence type="ECO:0000256" key="7">
    <source>
        <dbReference type="SAM" id="Phobius"/>
    </source>
</evidence>
<dbReference type="SMART" id="SM00086">
    <property type="entry name" value="PAC"/>
    <property type="match status" value="1"/>
</dbReference>
<feature type="transmembrane region" description="Helical" evidence="7">
    <location>
        <begin position="119"/>
        <end position="145"/>
    </location>
</feature>
<dbReference type="SUPFAM" id="SSF55073">
    <property type="entry name" value="Nucleotide cyclase"/>
    <property type="match status" value="1"/>
</dbReference>
<evidence type="ECO:0000256" key="1">
    <source>
        <dbReference type="ARBA" id="ARBA00004651"/>
    </source>
</evidence>
<dbReference type="SUPFAM" id="SSF55785">
    <property type="entry name" value="PYP-like sensor domain (PAS domain)"/>
    <property type="match status" value="1"/>
</dbReference>
<dbReference type="SMART" id="SM00091">
    <property type="entry name" value="PAS"/>
    <property type="match status" value="1"/>
</dbReference>
<dbReference type="InterPro" id="IPR050469">
    <property type="entry name" value="Diguanylate_Cyclase"/>
</dbReference>
<dbReference type="InterPro" id="IPR000700">
    <property type="entry name" value="PAS-assoc_C"/>
</dbReference>
<dbReference type="InterPro" id="IPR000014">
    <property type="entry name" value="PAS"/>
</dbReference>
<reference evidence="12 14" key="3">
    <citation type="submission" date="2018-07" db="EMBL/GenBank/DDBJ databases">
        <title>Genomic and Epidemiologic Investigation of an Indolent Hospital Outbreak.</title>
        <authorList>
            <person name="Johnson R.C."/>
            <person name="Deming C."/>
            <person name="Conlan S."/>
            <person name="Zellmer C.J."/>
            <person name="Michelin A.V."/>
            <person name="Lee-Lin S."/>
            <person name="Thomas P.J."/>
            <person name="Park M."/>
            <person name="Weingarten R.A."/>
            <person name="Less J."/>
            <person name="Dekker J.P."/>
            <person name="Frank K.M."/>
            <person name="Musser K.A."/>
            <person name="Mcquiston J.R."/>
            <person name="Henderson D.K."/>
            <person name="Lau A.F."/>
            <person name="Palmore T.N."/>
            <person name="Segre J.A."/>
        </authorList>
    </citation>
    <scope>NUCLEOTIDE SEQUENCE [LARGE SCALE GENOMIC DNA]</scope>
    <source>
        <strain evidence="12 14">SK-NIH.Env10_0317</strain>
    </source>
</reference>
<dbReference type="GO" id="GO:1902201">
    <property type="term" value="P:negative regulation of bacterial-type flagellum-dependent cell motility"/>
    <property type="evidence" value="ECO:0007669"/>
    <property type="project" value="TreeGrafter"/>
</dbReference>
<proteinExistence type="predicted"/>
<dbReference type="OrthoDB" id="9812260at2"/>
<dbReference type="GO" id="GO:0043709">
    <property type="term" value="P:cell adhesion involved in single-species biofilm formation"/>
    <property type="evidence" value="ECO:0007669"/>
    <property type="project" value="TreeGrafter"/>
</dbReference>
<dbReference type="CDD" id="cd01949">
    <property type="entry name" value="GGDEF"/>
    <property type="match status" value="1"/>
</dbReference>
<feature type="transmembrane region" description="Helical" evidence="7">
    <location>
        <begin position="194"/>
        <end position="211"/>
    </location>
</feature>
<dbReference type="PROSITE" id="PS50112">
    <property type="entry name" value="PAS"/>
    <property type="match status" value="1"/>
</dbReference>